<dbReference type="NCBIfam" id="TIGR00684">
    <property type="entry name" value="narJ"/>
    <property type="match status" value="1"/>
</dbReference>
<evidence type="ECO:0000313" key="5">
    <source>
        <dbReference type="Proteomes" id="UP001565471"/>
    </source>
</evidence>
<evidence type="ECO:0000313" key="2">
    <source>
        <dbReference type="EMBL" id="MBP1293966.1"/>
    </source>
</evidence>
<dbReference type="Gene3D" id="1.10.3480.10">
    <property type="entry name" value="TorD-like"/>
    <property type="match status" value="1"/>
</dbReference>
<keyword evidence="5" id="KW-1185">Reference proteome</keyword>
<dbReference type="EMBL" id="JBGBZA010000002">
    <property type="protein sequence ID" value="MEY9320643.1"/>
    <property type="molecule type" value="Genomic_DNA"/>
</dbReference>
<dbReference type="Proteomes" id="UP001565471">
    <property type="component" value="Unassembled WGS sequence"/>
</dbReference>
<comment type="caution">
    <text evidence="2">The sequence shown here is derived from an EMBL/GenBank/DDBJ whole genome shotgun (WGS) entry which is preliminary data.</text>
</comment>
<sequence>MKTFKVLSALLSYPTEALIEAAPEFAAVLDAERLVPAACRGAVEVLIEEIAIGDLYDLQERYGLLFDRSKTLALHLFEHVHGESRDRGQAMVDLKAMYENAGLAIAANELPDYVPLFLEFLATQPVAEARELLGQTAHIFAALAERLGQRKSSYRVVFDALVKIAVEVPRREIVDELLKAPDTDPTDLVALDAAWEEEEVRFGPGAQGAGACGHETLIAKLRHARRAVGPAASQQQ</sequence>
<dbReference type="AlphaFoldDB" id="A0A4Q4JW23"/>
<dbReference type="InterPro" id="IPR020945">
    <property type="entry name" value="DMSO/NO3_reduct_chaperone"/>
</dbReference>
<name>A0A4Q4JW23_BRAEL</name>
<dbReference type="EMBL" id="JAFICZ010000001">
    <property type="protein sequence ID" value="MBP1293966.1"/>
    <property type="molecule type" value="Genomic_DNA"/>
</dbReference>
<dbReference type="GO" id="GO:0051131">
    <property type="term" value="P:chaperone-mediated protein complex assembly"/>
    <property type="evidence" value="ECO:0007669"/>
    <property type="project" value="InterPro"/>
</dbReference>
<organism evidence="2 4">
    <name type="scientific">Bradyrhizobium elkanii</name>
    <dbReference type="NCBI Taxonomy" id="29448"/>
    <lineage>
        <taxon>Bacteria</taxon>
        <taxon>Pseudomonadati</taxon>
        <taxon>Pseudomonadota</taxon>
        <taxon>Alphaproteobacteria</taxon>
        <taxon>Hyphomicrobiales</taxon>
        <taxon>Nitrobacteraceae</taxon>
        <taxon>Bradyrhizobium</taxon>
    </lineage>
</organism>
<accession>A0A4Q4JW23</accession>
<keyword evidence="1" id="KW-0534">Nitrate assimilation</keyword>
<dbReference type="GO" id="GO:0042128">
    <property type="term" value="P:nitrate assimilation"/>
    <property type="evidence" value="ECO:0007669"/>
    <property type="project" value="UniProtKB-KW"/>
</dbReference>
<dbReference type="Pfam" id="PF02613">
    <property type="entry name" value="Nitrate_red_del"/>
    <property type="match status" value="1"/>
</dbReference>
<evidence type="ECO:0000256" key="1">
    <source>
        <dbReference type="ARBA" id="ARBA00023063"/>
    </source>
</evidence>
<reference evidence="3 5" key="2">
    <citation type="submission" date="2024-07" db="EMBL/GenBank/DDBJ databases">
        <title>Genomic Encyclopedia of Type Strains, Phase V (KMG-V): Genome sequencing to study the core and pangenomes of soil and plant-associated prokaryotes.</title>
        <authorList>
            <person name="Whitman W."/>
        </authorList>
    </citation>
    <scope>NUCLEOTIDE SEQUENCE [LARGE SCALE GENOMIC DNA]</scope>
    <source>
        <strain evidence="3 5">USDA 415</strain>
    </source>
</reference>
<dbReference type="GO" id="GO:0016530">
    <property type="term" value="F:metallochaperone activity"/>
    <property type="evidence" value="ECO:0007669"/>
    <property type="project" value="TreeGrafter"/>
</dbReference>
<dbReference type="GO" id="GO:0051082">
    <property type="term" value="F:unfolded protein binding"/>
    <property type="evidence" value="ECO:0007669"/>
    <property type="project" value="InterPro"/>
</dbReference>
<gene>
    <name evidence="3" type="ORF">ABIF29_007442</name>
    <name evidence="2" type="ORF">JOH49_003719</name>
</gene>
<dbReference type="InterPro" id="IPR036411">
    <property type="entry name" value="TorD-like_sf"/>
</dbReference>
<dbReference type="SUPFAM" id="SSF89155">
    <property type="entry name" value="TorD-like"/>
    <property type="match status" value="1"/>
</dbReference>
<dbReference type="RefSeq" id="WP_016841351.1">
    <property type="nucleotide sequence ID" value="NZ_BJNL01000044.1"/>
</dbReference>
<dbReference type="InterPro" id="IPR003765">
    <property type="entry name" value="NO3_reductase_chaperone_NarJ"/>
</dbReference>
<dbReference type="PANTHER" id="PTHR43680:SF2">
    <property type="entry name" value="NITRATE REDUCTASE MOLYBDENUM COFACTOR ASSEMBLY CHAPERONE NARJ"/>
    <property type="match status" value="1"/>
</dbReference>
<evidence type="ECO:0000313" key="4">
    <source>
        <dbReference type="Proteomes" id="UP000673383"/>
    </source>
</evidence>
<dbReference type="Proteomes" id="UP000673383">
    <property type="component" value="Unassembled WGS sequence"/>
</dbReference>
<protein>
    <submittedName>
        <fullName evidence="2">Nitrate reductase delta subunit</fullName>
    </submittedName>
</protein>
<evidence type="ECO:0000313" key="3">
    <source>
        <dbReference type="EMBL" id="MEY9320643.1"/>
    </source>
</evidence>
<dbReference type="PANTHER" id="PTHR43680">
    <property type="entry name" value="NITRATE REDUCTASE MOLYBDENUM COFACTOR ASSEMBLY CHAPERONE"/>
    <property type="match status" value="1"/>
</dbReference>
<proteinExistence type="predicted"/>
<dbReference type="GeneID" id="92951563"/>
<reference evidence="2" key="1">
    <citation type="submission" date="2021-02" db="EMBL/GenBank/DDBJ databases">
        <title>Genomic Encyclopedia of Type Strains, Phase IV (KMG-V): Genome sequencing to study the core and pangenomes of soil and plant-associated prokaryotes.</title>
        <authorList>
            <person name="Whitman W."/>
        </authorList>
    </citation>
    <scope>NUCLEOTIDE SEQUENCE</scope>
    <source>
        <strain evidence="2">USDA 406</strain>
    </source>
</reference>